<protein>
    <submittedName>
        <fullName evidence="2">Porin</fullName>
    </submittedName>
</protein>
<accession>A0ABS8I1H8</accession>
<dbReference type="RefSeq" id="WP_229537258.1">
    <property type="nucleotide sequence ID" value="NZ_JAJHJB010000063.1"/>
</dbReference>
<sequence>MKKNLILLFAMAAVISTSTGNPFDGEWMGNVVYASNQLDSASTEKFKADFAYEMAQITATIVSAPTTNVENFKIEFADATSRSTAKVMQIIPNAQRTEFAYEMEQIRRKIIDNPNLNIEEAKAGFVDGIAQLTVKIITHVDSSTIDTEQKTTFLRNNADIESKTISKVNDTVADQKAILNTGYIDQETYTALIDELMHIGQRSNRSDNKVKFDGEIRYHYAFNSGSERWKRDSSGIRMYLRADAALNKDWRAYGILESKKNLVHYNNEFKLSRLYVVGKVGTSTVKAGSFGYLMAEGNIYDSGFDGIRVDFEGSVKYTLSYGETNDTKDTAIATARYEDFDYNLEAGMYHYQTDDSNQNTIWTLGGNYNFSNFSVGTMVLSSSLKDRNGNDNGYVLSLNYGDLKSWRAGTYEIFAKYYNQSRGTYIAHGMNGIGGSMQGFKGYGVGMNYALKENLVAGIEYYRLSDKISKDKGDTWWSQLTYYF</sequence>
<reference evidence="2" key="1">
    <citation type="submission" date="2021-11" db="EMBL/GenBank/DDBJ databases">
        <title>Description of a new species Pelosinus isolated from the bottom sediments of Lake Baikal.</title>
        <authorList>
            <person name="Zakharyuk A."/>
        </authorList>
    </citation>
    <scope>NUCLEOTIDE SEQUENCE</scope>
    <source>
        <strain evidence="2">Bkl1</strain>
    </source>
</reference>
<gene>
    <name evidence="2" type="ORF">LMF89_23900</name>
</gene>
<dbReference type="EMBL" id="JAJHJB010000063">
    <property type="protein sequence ID" value="MCC5468384.1"/>
    <property type="molecule type" value="Genomic_DNA"/>
</dbReference>
<dbReference type="Gene3D" id="2.40.160.10">
    <property type="entry name" value="Porin"/>
    <property type="match status" value="1"/>
</dbReference>
<feature type="chain" id="PRO_5045797409" evidence="1">
    <location>
        <begin position="21"/>
        <end position="484"/>
    </location>
</feature>
<evidence type="ECO:0000313" key="3">
    <source>
        <dbReference type="Proteomes" id="UP001165492"/>
    </source>
</evidence>
<evidence type="ECO:0000256" key="1">
    <source>
        <dbReference type="SAM" id="SignalP"/>
    </source>
</evidence>
<proteinExistence type="predicted"/>
<feature type="signal peptide" evidence="1">
    <location>
        <begin position="1"/>
        <end position="20"/>
    </location>
</feature>
<dbReference type="Proteomes" id="UP001165492">
    <property type="component" value="Unassembled WGS sequence"/>
</dbReference>
<name>A0ABS8I1H8_9FIRM</name>
<dbReference type="InterPro" id="IPR023614">
    <property type="entry name" value="Porin_dom_sf"/>
</dbReference>
<evidence type="ECO:0000313" key="2">
    <source>
        <dbReference type="EMBL" id="MCC5468384.1"/>
    </source>
</evidence>
<dbReference type="SUPFAM" id="SSF56935">
    <property type="entry name" value="Porins"/>
    <property type="match status" value="1"/>
</dbReference>
<keyword evidence="1" id="KW-0732">Signal</keyword>
<comment type="caution">
    <text evidence="2">The sequence shown here is derived from an EMBL/GenBank/DDBJ whole genome shotgun (WGS) entry which is preliminary data.</text>
</comment>
<keyword evidence="3" id="KW-1185">Reference proteome</keyword>
<organism evidence="2 3">
    <name type="scientific">Pelosinus baikalensis</name>
    <dbReference type="NCBI Taxonomy" id="2892015"/>
    <lineage>
        <taxon>Bacteria</taxon>
        <taxon>Bacillati</taxon>
        <taxon>Bacillota</taxon>
        <taxon>Negativicutes</taxon>
        <taxon>Selenomonadales</taxon>
        <taxon>Sporomusaceae</taxon>
        <taxon>Pelosinus</taxon>
    </lineage>
</organism>